<accession>X1L4N1</accession>
<dbReference type="AlphaFoldDB" id="X1L4N1"/>
<gene>
    <name evidence="1" type="ORF">S03H2_69434</name>
</gene>
<dbReference type="EMBL" id="BARU01045875">
    <property type="protein sequence ID" value="GAH97394.1"/>
    <property type="molecule type" value="Genomic_DNA"/>
</dbReference>
<organism evidence="1">
    <name type="scientific">marine sediment metagenome</name>
    <dbReference type="NCBI Taxonomy" id="412755"/>
    <lineage>
        <taxon>unclassified sequences</taxon>
        <taxon>metagenomes</taxon>
        <taxon>ecological metagenomes</taxon>
    </lineage>
</organism>
<reference evidence="1" key="1">
    <citation type="journal article" date="2014" name="Front. Microbiol.">
        <title>High frequency of phylogenetically diverse reductive dehalogenase-homologous genes in deep subseafloor sedimentary metagenomes.</title>
        <authorList>
            <person name="Kawai M."/>
            <person name="Futagami T."/>
            <person name="Toyoda A."/>
            <person name="Takaki Y."/>
            <person name="Nishi S."/>
            <person name="Hori S."/>
            <person name="Arai W."/>
            <person name="Tsubouchi T."/>
            <person name="Morono Y."/>
            <person name="Uchiyama I."/>
            <person name="Ito T."/>
            <person name="Fujiyama A."/>
            <person name="Inagaki F."/>
            <person name="Takami H."/>
        </authorList>
    </citation>
    <scope>NUCLEOTIDE SEQUENCE</scope>
    <source>
        <strain evidence="1">Expedition CK06-06</strain>
    </source>
</reference>
<comment type="caution">
    <text evidence="1">The sequence shown here is derived from an EMBL/GenBank/DDBJ whole genome shotgun (WGS) entry which is preliminary data.</text>
</comment>
<sequence length="77" mass="8958">FIYDTPQNRKSIENFILSLQGESNLEEFFTDIGVSNQISGSYTISINKGLKRSTEKSDYFIYDTPQNRKSIENFCLY</sequence>
<name>X1L4N1_9ZZZZ</name>
<feature type="non-terminal residue" evidence="1">
    <location>
        <position position="1"/>
    </location>
</feature>
<evidence type="ECO:0000313" key="1">
    <source>
        <dbReference type="EMBL" id="GAH97394.1"/>
    </source>
</evidence>
<protein>
    <submittedName>
        <fullName evidence="1">Uncharacterized protein</fullName>
    </submittedName>
</protein>
<proteinExistence type="predicted"/>